<dbReference type="EMBL" id="JAGISH010000007">
    <property type="protein sequence ID" value="MBP0483461.1"/>
    <property type="molecule type" value="Genomic_DNA"/>
</dbReference>
<dbReference type="RefSeq" id="WP_209361407.1">
    <property type="nucleotide sequence ID" value="NZ_JAGISH010000007.1"/>
</dbReference>
<accession>A0A940ML17</accession>
<keyword evidence="3" id="KW-1185">Reference proteome</keyword>
<dbReference type="AlphaFoldDB" id="A0A940ML17"/>
<evidence type="ECO:0000313" key="2">
    <source>
        <dbReference type="EMBL" id="MBP0483461.1"/>
    </source>
</evidence>
<reference evidence="2" key="1">
    <citation type="submission" date="2021-03" db="EMBL/GenBank/DDBJ databases">
        <title>Sagittula salina sp. nov. strain M10.9X isolated from the marine waste.</title>
        <authorList>
            <person name="Satari L."/>
            <person name="Molina-Menor E."/>
            <person name="Vidal-Verdu A."/>
            <person name="Pascual J."/>
            <person name="Pereto J."/>
            <person name="Porcar M."/>
        </authorList>
    </citation>
    <scope>NUCLEOTIDE SEQUENCE</scope>
    <source>
        <strain evidence="2">M10.9X</strain>
    </source>
</reference>
<comment type="caution">
    <text evidence="2">The sequence shown here is derived from an EMBL/GenBank/DDBJ whole genome shotgun (WGS) entry which is preliminary data.</text>
</comment>
<organism evidence="2 3">
    <name type="scientific">Sagittula salina</name>
    <dbReference type="NCBI Taxonomy" id="2820268"/>
    <lineage>
        <taxon>Bacteria</taxon>
        <taxon>Pseudomonadati</taxon>
        <taxon>Pseudomonadota</taxon>
        <taxon>Alphaproteobacteria</taxon>
        <taxon>Rhodobacterales</taxon>
        <taxon>Roseobacteraceae</taxon>
        <taxon>Sagittula</taxon>
    </lineage>
</organism>
<gene>
    <name evidence="2" type="ORF">J5474_13295</name>
</gene>
<dbReference type="Proteomes" id="UP000675940">
    <property type="component" value="Unassembled WGS sequence"/>
</dbReference>
<keyword evidence="1" id="KW-0732">Signal</keyword>
<proteinExistence type="predicted"/>
<evidence type="ECO:0000256" key="1">
    <source>
        <dbReference type="SAM" id="SignalP"/>
    </source>
</evidence>
<name>A0A940ML17_9RHOB</name>
<feature type="chain" id="PRO_5038034485" evidence="1">
    <location>
        <begin position="25"/>
        <end position="264"/>
    </location>
</feature>
<feature type="signal peptide" evidence="1">
    <location>
        <begin position="1"/>
        <end position="24"/>
    </location>
</feature>
<sequence>MKKLLTASTAALAIAVALSSSVMAETAAQGDYVLSTQSAGGPLFASIFGAPSAMTPPARTAFVSVSGANPRDGVQGNGWDYDMSYGYGFGNPFTAVGGMISLDITGTQPYADAGSFSLAFSRAVAITQNSVTFVGVSGSGLGAWAPSGVSAAKPAAAAMVSQYLTLGPSGYPVTWTVGYGERSNYVGSTGLKDDGAFWGVGVGATSFMSLSVSGTENQVNAGANLAVPGLDGLSLAVGRYDLADKTDRQQDAFTISYSMKLGAK</sequence>
<protein>
    <submittedName>
        <fullName evidence="2">Uncharacterized protein</fullName>
    </submittedName>
</protein>
<evidence type="ECO:0000313" key="3">
    <source>
        <dbReference type="Proteomes" id="UP000675940"/>
    </source>
</evidence>